<evidence type="ECO:0000256" key="1">
    <source>
        <dbReference type="ARBA" id="ARBA00010211"/>
    </source>
</evidence>
<accession>A0ABW1AXQ6</accession>
<dbReference type="PANTHER" id="PTHR42796">
    <property type="entry name" value="FUMARYLACETOACETATE HYDROLASE DOMAIN-CONTAINING PROTEIN 2A-RELATED"/>
    <property type="match status" value="1"/>
</dbReference>
<reference evidence="5" key="1">
    <citation type="journal article" date="2019" name="Int. J. Syst. Evol. Microbiol.">
        <title>The Global Catalogue of Microorganisms (GCM) 10K type strain sequencing project: providing services to taxonomists for standard genome sequencing and annotation.</title>
        <authorList>
            <consortium name="The Broad Institute Genomics Platform"/>
            <consortium name="The Broad Institute Genome Sequencing Center for Infectious Disease"/>
            <person name="Wu L."/>
            <person name="Ma J."/>
        </authorList>
    </citation>
    <scope>NUCLEOTIDE SEQUENCE [LARGE SCALE GENOMIC DNA]</scope>
    <source>
        <strain evidence="5">SHR3</strain>
    </source>
</reference>
<dbReference type="GO" id="GO:0016787">
    <property type="term" value="F:hydrolase activity"/>
    <property type="evidence" value="ECO:0007669"/>
    <property type="project" value="UniProtKB-KW"/>
</dbReference>
<evidence type="ECO:0000313" key="4">
    <source>
        <dbReference type="EMBL" id="MFC5771923.1"/>
    </source>
</evidence>
<dbReference type="InterPro" id="IPR036663">
    <property type="entry name" value="Fumarylacetoacetase_C_sf"/>
</dbReference>
<dbReference type="InterPro" id="IPR011234">
    <property type="entry name" value="Fumarylacetoacetase-like_C"/>
</dbReference>
<dbReference type="Proteomes" id="UP001595974">
    <property type="component" value="Unassembled WGS sequence"/>
</dbReference>
<dbReference type="SUPFAM" id="SSF56529">
    <property type="entry name" value="FAH"/>
    <property type="match status" value="1"/>
</dbReference>
<dbReference type="InterPro" id="IPR051121">
    <property type="entry name" value="FAH"/>
</dbReference>
<feature type="domain" description="Fumarylacetoacetase-like C-terminal" evidence="3">
    <location>
        <begin position="72"/>
        <end position="278"/>
    </location>
</feature>
<sequence length="280" mass="29080">MKLVRFGEAGRERPGLVDAGGVVRDLSALLPELDGAALAPASLARLRALDPATLPAVASATRLGPPLAGVGKIVGIGLNYADHAREAGVDLPAEPTVFLKAASAITGPDDPVVLPPGSQKTDWEVELAVVIGTVARRVSEADAPGHVAGYCIGLDISERYWQLERGGQWTKGKSFDSFAPIGPWILTADELPAPRGLPMSLSVNGARMQHGDTGDMAFGVARLVSYVSGFMSLLPGDLIFTGTPAGVGLGLVPPRYLRAGDRVEASIDGLGRQRHEVVAG</sequence>
<evidence type="ECO:0000256" key="2">
    <source>
        <dbReference type="ARBA" id="ARBA00022723"/>
    </source>
</evidence>
<name>A0ABW1AXQ6_9RHOO</name>
<dbReference type="EMBL" id="JBHSOG010000102">
    <property type="protein sequence ID" value="MFC5771923.1"/>
    <property type="molecule type" value="Genomic_DNA"/>
</dbReference>
<dbReference type="RefSeq" id="WP_096444876.1">
    <property type="nucleotide sequence ID" value="NZ_JBHSOG010000102.1"/>
</dbReference>
<organism evidence="4 5">
    <name type="scientific">Thauera sinica</name>
    <dbReference type="NCBI Taxonomy" id="2665146"/>
    <lineage>
        <taxon>Bacteria</taxon>
        <taxon>Pseudomonadati</taxon>
        <taxon>Pseudomonadota</taxon>
        <taxon>Betaproteobacteria</taxon>
        <taxon>Rhodocyclales</taxon>
        <taxon>Zoogloeaceae</taxon>
        <taxon>Thauera</taxon>
    </lineage>
</organism>
<keyword evidence="4" id="KW-0378">Hydrolase</keyword>
<keyword evidence="2" id="KW-0479">Metal-binding</keyword>
<dbReference type="PANTHER" id="PTHR42796:SF4">
    <property type="entry name" value="FUMARYLACETOACETATE HYDROLASE DOMAIN-CONTAINING PROTEIN 2A"/>
    <property type="match status" value="1"/>
</dbReference>
<evidence type="ECO:0000259" key="3">
    <source>
        <dbReference type="Pfam" id="PF01557"/>
    </source>
</evidence>
<proteinExistence type="inferred from homology"/>
<gene>
    <name evidence="4" type="ORF">ACFPTN_21290</name>
</gene>
<dbReference type="Pfam" id="PF01557">
    <property type="entry name" value="FAA_hydrolase"/>
    <property type="match status" value="1"/>
</dbReference>
<evidence type="ECO:0000313" key="5">
    <source>
        <dbReference type="Proteomes" id="UP001595974"/>
    </source>
</evidence>
<comment type="caution">
    <text evidence="4">The sequence shown here is derived from an EMBL/GenBank/DDBJ whole genome shotgun (WGS) entry which is preliminary data.</text>
</comment>
<comment type="similarity">
    <text evidence="1">Belongs to the FAH family.</text>
</comment>
<keyword evidence="5" id="KW-1185">Reference proteome</keyword>
<protein>
    <submittedName>
        <fullName evidence="4">Fumarylacetoacetate hydrolase family protein</fullName>
    </submittedName>
</protein>
<dbReference type="Gene3D" id="3.90.850.10">
    <property type="entry name" value="Fumarylacetoacetase-like, C-terminal domain"/>
    <property type="match status" value="1"/>
</dbReference>